<protein>
    <submittedName>
        <fullName evidence="1">DUF4249 domain-containing protein</fullName>
    </submittedName>
</protein>
<dbReference type="Pfam" id="PF14054">
    <property type="entry name" value="DUF4249"/>
    <property type="match status" value="1"/>
</dbReference>
<evidence type="ECO:0000313" key="2">
    <source>
        <dbReference type="Proteomes" id="UP001589828"/>
    </source>
</evidence>
<reference evidence="1 2" key="1">
    <citation type="submission" date="2024-09" db="EMBL/GenBank/DDBJ databases">
        <authorList>
            <person name="Sun Q."/>
            <person name="Mori K."/>
        </authorList>
    </citation>
    <scope>NUCLEOTIDE SEQUENCE [LARGE SCALE GENOMIC DNA]</scope>
    <source>
        <strain evidence="1 2">NCAIM B.02415</strain>
    </source>
</reference>
<proteinExistence type="predicted"/>
<dbReference type="InterPro" id="IPR025345">
    <property type="entry name" value="DUF4249"/>
</dbReference>
<evidence type="ECO:0000313" key="1">
    <source>
        <dbReference type="EMBL" id="MFC0519026.1"/>
    </source>
</evidence>
<keyword evidence="2" id="KW-1185">Reference proteome</keyword>
<comment type="caution">
    <text evidence="1">The sequence shown here is derived from an EMBL/GenBank/DDBJ whole genome shotgun (WGS) entry which is preliminary data.</text>
</comment>
<accession>A0ABV6LHT5</accession>
<name>A0ABV6LHT5_9SPHI</name>
<organism evidence="1 2">
    <name type="scientific">Mucilaginibacter angelicae</name>
    <dbReference type="NCBI Taxonomy" id="869718"/>
    <lineage>
        <taxon>Bacteria</taxon>
        <taxon>Pseudomonadati</taxon>
        <taxon>Bacteroidota</taxon>
        <taxon>Sphingobacteriia</taxon>
        <taxon>Sphingobacteriales</taxon>
        <taxon>Sphingobacteriaceae</taxon>
        <taxon>Mucilaginibacter</taxon>
    </lineage>
</organism>
<dbReference type="RefSeq" id="WP_377026726.1">
    <property type="nucleotide sequence ID" value="NZ_JBHLTS010000080.1"/>
</dbReference>
<dbReference type="EMBL" id="JBHLTS010000080">
    <property type="protein sequence ID" value="MFC0519026.1"/>
    <property type="molecule type" value="Genomic_DNA"/>
</dbReference>
<sequence length="391" mass="44090">MIRKKKIWFLLLAGFAFITCKKSYNPKIISDPNSYLVVEGIISSGNDSTIVKLSKTVKITDDVKTAVVDNCTVSVEDEGGNGIALKPEGNGLYTSPVLGLDVTKKYRLHIITSDSKEYASDYVEVKKNPPVDSIGFTIKQGNLQIYVNTHDVTNNTRYYRWSYEEAWRFHSKYSSSYIVDQIQKKVVPRPSSEQNYYCFTGDLSSTIVIGSSAKLTQDVIYQAPVTTISPESEKIELRYSILVKQYALTKEAYQFWENLKKNTEQLGSIFDAQPSQLTGNIHNLKNAAEPVIGYISITNTQTKRVFIDNADLPREWVAKYPYDCEADSALFYNPISMQDEVRLLIIDGNGIPIQGITKSGQTAGYTYSTLDCVDCRIRGRVQAPSFWIERK</sequence>
<gene>
    <name evidence="1" type="ORF">ACFFGT_32740</name>
</gene>
<dbReference type="Proteomes" id="UP001589828">
    <property type="component" value="Unassembled WGS sequence"/>
</dbReference>